<proteinExistence type="inferred from homology"/>
<evidence type="ECO:0000256" key="2">
    <source>
        <dbReference type="ARBA" id="ARBA00023015"/>
    </source>
</evidence>
<evidence type="ECO:0000256" key="1">
    <source>
        <dbReference type="ARBA" id="ARBA00009437"/>
    </source>
</evidence>
<reference evidence="8 9" key="1">
    <citation type="submission" date="2024-06" db="EMBL/GenBank/DDBJ databases">
        <title>The Natural Products Discovery Center: Release of the First 8490 Sequenced Strains for Exploring Actinobacteria Biosynthetic Diversity.</title>
        <authorList>
            <person name="Kalkreuter E."/>
            <person name="Kautsar S.A."/>
            <person name="Yang D."/>
            <person name="Bader C.D."/>
            <person name="Teijaro C.N."/>
            <person name="Fluegel L."/>
            <person name="Davis C.M."/>
            <person name="Simpson J.R."/>
            <person name="Lauterbach L."/>
            <person name="Steele A.D."/>
            <person name="Gui C."/>
            <person name="Meng S."/>
            <person name="Li G."/>
            <person name="Viehrig K."/>
            <person name="Ye F."/>
            <person name="Su P."/>
            <person name="Kiefer A.F."/>
            <person name="Nichols A."/>
            <person name="Cepeda A.J."/>
            <person name="Yan W."/>
            <person name="Fan B."/>
            <person name="Jiang Y."/>
            <person name="Adhikari A."/>
            <person name="Zheng C.-J."/>
            <person name="Schuster L."/>
            <person name="Cowan T.M."/>
            <person name="Smanski M.J."/>
            <person name="Chevrette M.G."/>
            <person name="De Carvalho L.P.S."/>
            <person name="Shen B."/>
        </authorList>
    </citation>
    <scope>NUCLEOTIDE SEQUENCE [LARGE SCALE GENOMIC DNA]</scope>
    <source>
        <strain evidence="8 9">NPDC048946</strain>
    </source>
</reference>
<dbReference type="PANTHER" id="PTHR30346:SF26">
    <property type="entry name" value="HYDROGEN PEROXIDE-INDUCIBLE GENES ACTIVATOR"/>
    <property type="match status" value="1"/>
</dbReference>
<comment type="caution">
    <text evidence="8">The sequence shown here is derived from an EMBL/GenBank/DDBJ whole genome shotgun (WGS) entry which is preliminary data.</text>
</comment>
<feature type="domain" description="HTH lysR-type" evidence="7">
    <location>
        <begin position="1"/>
        <end position="56"/>
    </location>
</feature>
<dbReference type="InterPro" id="IPR036388">
    <property type="entry name" value="WH-like_DNA-bd_sf"/>
</dbReference>
<keyword evidence="3" id="KW-0238">DNA-binding</keyword>
<evidence type="ECO:0000256" key="3">
    <source>
        <dbReference type="ARBA" id="ARBA00023125"/>
    </source>
</evidence>
<evidence type="ECO:0000313" key="8">
    <source>
        <dbReference type="EMBL" id="MEU8134661.1"/>
    </source>
</evidence>
<evidence type="ECO:0000259" key="7">
    <source>
        <dbReference type="PROSITE" id="PS50931"/>
    </source>
</evidence>
<protein>
    <recommendedName>
        <fullName evidence="6">Probable hydrogen peroxide-inducible genes activator</fullName>
    </recommendedName>
</protein>
<dbReference type="Proteomes" id="UP001551482">
    <property type="component" value="Unassembled WGS sequence"/>
</dbReference>
<dbReference type="InterPro" id="IPR005119">
    <property type="entry name" value="LysR_subst-bd"/>
</dbReference>
<evidence type="ECO:0000313" key="9">
    <source>
        <dbReference type="Proteomes" id="UP001551482"/>
    </source>
</evidence>
<organism evidence="8 9">
    <name type="scientific">Streptodolium elevatio</name>
    <dbReference type="NCBI Taxonomy" id="3157996"/>
    <lineage>
        <taxon>Bacteria</taxon>
        <taxon>Bacillati</taxon>
        <taxon>Actinomycetota</taxon>
        <taxon>Actinomycetes</taxon>
        <taxon>Kitasatosporales</taxon>
        <taxon>Streptomycetaceae</taxon>
        <taxon>Streptodolium</taxon>
    </lineage>
</organism>
<dbReference type="CDD" id="cd08411">
    <property type="entry name" value="PBP2_OxyR"/>
    <property type="match status" value="1"/>
</dbReference>
<evidence type="ECO:0000256" key="5">
    <source>
        <dbReference type="ARBA" id="ARBA00023163"/>
    </source>
</evidence>
<dbReference type="RefSeq" id="WP_358353512.1">
    <property type="nucleotide sequence ID" value="NZ_JBEZFP010000030.1"/>
</dbReference>
<keyword evidence="4" id="KW-0010">Activator</keyword>
<gene>
    <name evidence="8" type="ORF">AB0C36_14240</name>
</gene>
<dbReference type="Gene3D" id="3.40.190.10">
    <property type="entry name" value="Periplasmic binding protein-like II"/>
    <property type="match status" value="2"/>
</dbReference>
<dbReference type="Pfam" id="PF03466">
    <property type="entry name" value="LysR_substrate"/>
    <property type="match status" value="1"/>
</dbReference>
<dbReference type="Pfam" id="PF00126">
    <property type="entry name" value="HTH_1"/>
    <property type="match status" value="1"/>
</dbReference>
<dbReference type="SUPFAM" id="SSF46785">
    <property type="entry name" value="Winged helix' DNA-binding domain"/>
    <property type="match status" value="1"/>
</dbReference>
<dbReference type="InterPro" id="IPR036390">
    <property type="entry name" value="WH_DNA-bd_sf"/>
</dbReference>
<accession>A0ABV3DG52</accession>
<dbReference type="PROSITE" id="PS50931">
    <property type="entry name" value="HTH_LYSR"/>
    <property type="match status" value="1"/>
</dbReference>
<name>A0ABV3DG52_9ACTN</name>
<dbReference type="SUPFAM" id="SSF53850">
    <property type="entry name" value="Periplasmic binding protein-like II"/>
    <property type="match status" value="1"/>
</dbReference>
<evidence type="ECO:0000256" key="4">
    <source>
        <dbReference type="ARBA" id="ARBA00023159"/>
    </source>
</evidence>
<dbReference type="Gene3D" id="1.10.10.10">
    <property type="entry name" value="Winged helix-like DNA-binding domain superfamily/Winged helix DNA-binding domain"/>
    <property type="match status" value="1"/>
</dbReference>
<dbReference type="PANTHER" id="PTHR30346">
    <property type="entry name" value="TRANSCRIPTIONAL DUAL REGULATOR HCAR-RELATED"/>
    <property type="match status" value="1"/>
</dbReference>
<comment type="similarity">
    <text evidence="1">Belongs to the LysR transcriptional regulatory family.</text>
</comment>
<evidence type="ECO:0000256" key="6">
    <source>
        <dbReference type="ARBA" id="ARBA00040885"/>
    </source>
</evidence>
<dbReference type="InterPro" id="IPR000847">
    <property type="entry name" value="LysR_HTH_N"/>
</dbReference>
<sequence length="301" mass="31856">MAQLRAFAAVADTLHFRDAAVVVGTSQPALSSAVAALEETLGAQLVERTTRRVLLTSAGERVARHARRVLDALDDLVDEAESARRPFTGPLHLGVIPTVAPYTLPTLLRLVRDDYPELDLYVHEEQTHSLLDGLASGRLDLLLLALPAGASGVDEIPLYDEDFTLVVPEGNALAGRSDVPRSALRDLDMLLLDEGHCLRDQALDVCREVGAAEAGATRATSLPTLVQLVAGGLGVTLLPETAITVETRPGSQLAVAHFAAPAPSRRVGLVMRASTGRAAEFGQLAESLRGALARLPVRIVG</sequence>
<dbReference type="PRINTS" id="PR00039">
    <property type="entry name" value="HTHLYSR"/>
</dbReference>
<keyword evidence="9" id="KW-1185">Reference proteome</keyword>
<keyword evidence="5" id="KW-0804">Transcription</keyword>
<keyword evidence="2" id="KW-0805">Transcription regulation</keyword>
<dbReference type="EMBL" id="JBEZFP010000030">
    <property type="protein sequence ID" value="MEU8134661.1"/>
    <property type="molecule type" value="Genomic_DNA"/>
</dbReference>